<name>A0ABT5EY38_9BACT</name>
<evidence type="ECO:0000313" key="1">
    <source>
        <dbReference type="EMBL" id="MDC0746073.1"/>
    </source>
</evidence>
<proteinExistence type="predicted"/>
<protein>
    <submittedName>
        <fullName evidence="1">Uncharacterized protein</fullName>
    </submittedName>
</protein>
<accession>A0ABT5EY38</accession>
<evidence type="ECO:0000313" key="2">
    <source>
        <dbReference type="Proteomes" id="UP001221411"/>
    </source>
</evidence>
<dbReference type="EMBL" id="JAQNDO010000001">
    <property type="protein sequence ID" value="MDC0746073.1"/>
    <property type="molecule type" value="Genomic_DNA"/>
</dbReference>
<gene>
    <name evidence="1" type="ORF">POL67_32400</name>
</gene>
<keyword evidence="2" id="KW-1185">Reference proteome</keyword>
<dbReference type="RefSeq" id="WP_271924230.1">
    <property type="nucleotide sequence ID" value="NZ_JAQNDO010000001.1"/>
</dbReference>
<organism evidence="1 2">
    <name type="scientific">Polyangium mundeleinium</name>
    <dbReference type="NCBI Taxonomy" id="2995306"/>
    <lineage>
        <taxon>Bacteria</taxon>
        <taxon>Pseudomonadati</taxon>
        <taxon>Myxococcota</taxon>
        <taxon>Polyangia</taxon>
        <taxon>Polyangiales</taxon>
        <taxon>Polyangiaceae</taxon>
        <taxon>Polyangium</taxon>
    </lineage>
</organism>
<reference evidence="1 2" key="1">
    <citation type="submission" date="2022-11" db="EMBL/GenBank/DDBJ databases">
        <title>Minimal conservation of predation-associated metabolite biosynthetic gene clusters underscores biosynthetic potential of Myxococcota including descriptions for ten novel species: Archangium lansinium sp. nov., Myxococcus landrumus sp. nov., Nannocystis bai.</title>
        <authorList>
            <person name="Ahearne A."/>
            <person name="Stevens C."/>
            <person name="Dowd S."/>
        </authorList>
    </citation>
    <scope>NUCLEOTIDE SEQUENCE [LARGE SCALE GENOMIC DNA]</scope>
    <source>
        <strain evidence="1 2">RJM3</strain>
    </source>
</reference>
<sequence length="152" mass="16526">MPPSRSQGLSTRRQLLACAVVGAASTVAYVVWSPGATVRDGRYDLGTNGIWMQHGWLGGDGWFTQYGKEAKKPLFRDPRRLAEAAALLRTLLVNKKELWQQICPDVPFPGEILIAAAQDLPAHAVVRVMASAAAAGYPRTSLMIQKLSSPLR</sequence>
<comment type="caution">
    <text evidence="1">The sequence shown here is derived from an EMBL/GenBank/DDBJ whole genome shotgun (WGS) entry which is preliminary data.</text>
</comment>
<dbReference type="Proteomes" id="UP001221411">
    <property type="component" value="Unassembled WGS sequence"/>
</dbReference>